<evidence type="ECO:0000313" key="1">
    <source>
        <dbReference type="EMBL" id="RRJ86856.1"/>
    </source>
</evidence>
<name>A0A3P3VZ27_9MICO</name>
<dbReference type="OrthoDB" id="9794429at2"/>
<dbReference type="InterPro" id="IPR003448">
    <property type="entry name" value="Mopterin_biosynth_MoaE"/>
</dbReference>
<keyword evidence="2" id="KW-1185">Reference proteome</keyword>
<reference evidence="1 2" key="1">
    <citation type="submission" date="2018-11" db="EMBL/GenBank/DDBJ databases">
        <title>YIM 102482-1 draft genome.</title>
        <authorList>
            <person name="Li G."/>
            <person name="Jiang Y."/>
        </authorList>
    </citation>
    <scope>NUCLEOTIDE SEQUENCE [LARGE SCALE GENOMIC DNA]</scope>
    <source>
        <strain evidence="1 2">YIM 102482-1</strain>
    </source>
</reference>
<sequence length="139" mass="14739">MTVEIAVIAEQPLDLAAHLAAVEHTGAGAVASFLGIVRDHDPGATGEVTRLEYSAHPSAPEVLARIAGDLDRPELRIAVSHRIGSLVVGDAAIVACVSSAHRAEAFDVCRELVERVKHELPVWKRQHAADGTTNWVGIS</sequence>
<dbReference type="AlphaFoldDB" id="A0A3P3VZ27"/>
<dbReference type="RefSeq" id="WP_124972114.1">
    <property type="nucleotide sequence ID" value="NZ_RQVS01000007.1"/>
</dbReference>
<dbReference type="GO" id="GO:0006777">
    <property type="term" value="P:Mo-molybdopterin cofactor biosynthetic process"/>
    <property type="evidence" value="ECO:0007669"/>
    <property type="project" value="InterPro"/>
</dbReference>
<evidence type="ECO:0000313" key="2">
    <source>
        <dbReference type="Proteomes" id="UP000274391"/>
    </source>
</evidence>
<dbReference type="EMBL" id="RQVS01000007">
    <property type="protein sequence ID" value="RRJ86856.1"/>
    <property type="molecule type" value="Genomic_DNA"/>
</dbReference>
<protein>
    <submittedName>
        <fullName evidence="1">Molybdenum cofactor biosynthesis protein MoaE</fullName>
    </submittedName>
</protein>
<gene>
    <name evidence="1" type="ORF">EG850_07495</name>
</gene>
<dbReference type="Proteomes" id="UP000274391">
    <property type="component" value="Unassembled WGS sequence"/>
</dbReference>
<dbReference type="Gene3D" id="3.90.1170.40">
    <property type="entry name" value="Molybdopterin biosynthesis MoaE subunit"/>
    <property type="match status" value="1"/>
</dbReference>
<proteinExistence type="predicted"/>
<dbReference type="CDD" id="cd00756">
    <property type="entry name" value="MoaE"/>
    <property type="match status" value="1"/>
</dbReference>
<dbReference type="InterPro" id="IPR036563">
    <property type="entry name" value="MoaE_sf"/>
</dbReference>
<comment type="caution">
    <text evidence="1">The sequence shown here is derived from an EMBL/GenBank/DDBJ whole genome shotgun (WGS) entry which is preliminary data.</text>
</comment>
<accession>A0A3P3VZ27</accession>
<dbReference type="PANTHER" id="PTHR23404">
    <property type="entry name" value="MOLYBDOPTERIN SYNTHASE RELATED"/>
    <property type="match status" value="1"/>
</dbReference>
<organism evidence="1 2">
    <name type="scientific">Gulosibacter macacae</name>
    <dbReference type="NCBI Taxonomy" id="2488791"/>
    <lineage>
        <taxon>Bacteria</taxon>
        <taxon>Bacillati</taxon>
        <taxon>Actinomycetota</taxon>
        <taxon>Actinomycetes</taxon>
        <taxon>Micrococcales</taxon>
        <taxon>Microbacteriaceae</taxon>
        <taxon>Gulosibacter</taxon>
    </lineage>
</organism>
<dbReference type="SUPFAM" id="SSF54690">
    <property type="entry name" value="Molybdopterin synthase subunit MoaE"/>
    <property type="match status" value="1"/>
</dbReference>
<dbReference type="Pfam" id="PF02391">
    <property type="entry name" value="MoaE"/>
    <property type="match status" value="1"/>
</dbReference>